<protein>
    <submittedName>
        <fullName evidence="2">Uncharacterized protein</fullName>
    </submittedName>
</protein>
<proteinExistence type="predicted"/>
<evidence type="ECO:0000256" key="1">
    <source>
        <dbReference type="SAM" id="MobiDB-lite"/>
    </source>
</evidence>
<dbReference type="EMBL" id="CAJGYO010000002">
    <property type="protein sequence ID" value="CAD6215349.1"/>
    <property type="molecule type" value="Genomic_DNA"/>
</dbReference>
<name>A0A811N190_9POAL</name>
<dbReference type="AlphaFoldDB" id="A0A811N190"/>
<evidence type="ECO:0000313" key="2">
    <source>
        <dbReference type="EMBL" id="CAD6215349.1"/>
    </source>
</evidence>
<organism evidence="2 3">
    <name type="scientific">Miscanthus lutarioriparius</name>
    <dbReference type="NCBI Taxonomy" id="422564"/>
    <lineage>
        <taxon>Eukaryota</taxon>
        <taxon>Viridiplantae</taxon>
        <taxon>Streptophyta</taxon>
        <taxon>Embryophyta</taxon>
        <taxon>Tracheophyta</taxon>
        <taxon>Spermatophyta</taxon>
        <taxon>Magnoliopsida</taxon>
        <taxon>Liliopsida</taxon>
        <taxon>Poales</taxon>
        <taxon>Poaceae</taxon>
        <taxon>PACMAD clade</taxon>
        <taxon>Panicoideae</taxon>
        <taxon>Andropogonodae</taxon>
        <taxon>Andropogoneae</taxon>
        <taxon>Saccharinae</taxon>
        <taxon>Miscanthus</taxon>
    </lineage>
</organism>
<evidence type="ECO:0000313" key="3">
    <source>
        <dbReference type="Proteomes" id="UP000604825"/>
    </source>
</evidence>
<dbReference type="Proteomes" id="UP000604825">
    <property type="component" value="Unassembled WGS sequence"/>
</dbReference>
<sequence>MASGLNSGLMRYVTRPIAFAVKAPWKMLTVVPGFSAMKQPVEAFFMSSTDASTHAPRPKRRGVLGGSELKPGACACLACCRRALQRRRARPGSPKMPSPELRRTSPRFHP</sequence>
<comment type="caution">
    <text evidence="2">The sequence shown here is derived from an EMBL/GenBank/DDBJ whole genome shotgun (WGS) entry which is preliminary data.</text>
</comment>
<feature type="region of interest" description="Disordered" evidence="1">
    <location>
        <begin position="85"/>
        <end position="110"/>
    </location>
</feature>
<accession>A0A811N190</accession>
<reference evidence="2" key="1">
    <citation type="submission" date="2020-10" db="EMBL/GenBank/DDBJ databases">
        <authorList>
            <person name="Han B."/>
            <person name="Lu T."/>
            <person name="Zhao Q."/>
            <person name="Huang X."/>
            <person name="Zhao Y."/>
        </authorList>
    </citation>
    <scope>NUCLEOTIDE SEQUENCE</scope>
</reference>
<gene>
    <name evidence="2" type="ORF">NCGR_LOCUS10612</name>
</gene>
<keyword evidence="3" id="KW-1185">Reference proteome</keyword>